<reference evidence="3 4" key="1">
    <citation type="journal article" date="2014" name="Genome Biol. Evol.">
        <title>The secreted proteins of Achlya hypogyna and Thraustotheca clavata identify the ancestral oomycete secretome and reveal gene acquisitions by horizontal gene transfer.</title>
        <authorList>
            <person name="Misner I."/>
            <person name="Blouin N."/>
            <person name="Leonard G."/>
            <person name="Richards T.A."/>
            <person name="Lane C.E."/>
        </authorList>
    </citation>
    <scope>NUCLEOTIDE SEQUENCE [LARGE SCALE GENOMIC DNA]</scope>
    <source>
        <strain evidence="3 4">ATCC 48635</strain>
    </source>
</reference>
<organism evidence="3 4">
    <name type="scientific">Achlya hypogyna</name>
    <name type="common">Oomycete</name>
    <name type="synonym">Protoachlya hypogyna</name>
    <dbReference type="NCBI Taxonomy" id="1202772"/>
    <lineage>
        <taxon>Eukaryota</taxon>
        <taxon>Sar</taxon>
        <taxon>Stramenopiles</taxon>
        <taxon>Oomycota</taxon>
        <taxon>Saprolegniomycetes</taxon>
        <taxon>Saprolegniales</taxon>
        <taxon>Achlyaceae</taxon>
        <taxon>Achlya</taxon>
    </lineage>
</organism>
<keyword evidence="2" id="KW-0472">Membrane</keyword>
<feature type="transmembrane region" description="Helical" evidence="2">
    <location>
        <begin position="13"/>
        <end position="31"/>
    </location>
</feature>
<evidence type="ECO:0000313" key="4">
    <source>
        <dbReference type="Proteomes" id="UP000243579"/>
    </source>
</evidence>
<dbReference type="EMBL" id="JNBR01001141">
    <property type="protein sequence ID" value="OQR88679.1"/>
    <property type="molecule type" value="Genomic_DNA"/>
</dbReference>
<gene>
    <name evidence="3" type="ORF">ACHHYP_06694</name>
</gene>
<keyword evidence="4" id="KW-1185">Reference proteome</keyword>
<evidence type="ECO:0000256" key="1">
    <source>
        <dbReference type="SAM" id="MobiDB-lite"/>
    </source>
</evidence>
<sequence length="112" mass="12446">MTSTPLEVSKQKSLSYTVLVLVCIVVVLVFLRQLLMLWNFATGWAKQNDDEYSGVPTAHEHDWESSGANYSISLQGTDSNPRSNPRSNPLYDTGDDVPNTIRLVPSTHPARV</sequence>
<keyword evidence="2" id="KW-0812">Transmembrane</keyword>
<dbReference type="STRING" id="1202772.A0A1V9YS77"/>
<evidence type="ECO:0000313" key="3">
    <source>
        <dbReference type="EMBL" id="OQR88679.1"/>
    </source>
</evidence>
<proteinExistence type="predicted"/>
<dbReference type="Proteomes" id="UP000243579">
    <property type="component" value="Unassembled WGS sequence"/>
</dbReference>
<accession>A0A1V9YS77</accession>
<name>A0A1V9YS77_ACHHY</name>
<protein>
    <submittedName>
        <fullName evidence="3">Uncharacterized protein</fullName>
    </submittedName>
</protein>
<feature type="compositionally biased region" description="Polar residues" evidence="1">
    <location>
        <begin position="69"/>
        <end position="87"/>
    </location>
</feature>
<feature type="region of interest" description="Disordered" evidence="1">
    <location>
        <begin position="69"/>
        <end position="112"/>
    </location>
</feature>
<evidence type="ECO:0000256" key="2">
    <source>
        <dbReference type="SAM" id="Phobius"/>
    </source>
</evidence>
<dbReference type="AlphaFoldDB" id="A0A1V9YS77"/>
<comment type="caution">
    <text evidence="3">The sequence shown here is derived from an EMBL/GenBank/DDBJ whole genome shotgun (WGS) entry which is preliminary data.</text>
</comment>
<keyword evidence="2" id="KW-1133">Transmembrane helix</keyword>